<feature type="chain" id="PRO_5003171090" evidence="2">
    <location>
        <begin position="19"/>
        <end position="127"/>
    </location>
</feature>
<evidence type="ECO:0000313" key="4">
    <source>
        <dbReference type="Proteomes" id="UP000006875"/>
    </source>
</evidence>
<dbReference type="KEGG" id="ipo:Ilyop_1281"/>
<gene>
    <name evidence="3" type="ordered locus">Ilyop_1281</name>
</gene>
<proteinExistence type="predicted"/>
<dbReference type="Proteomes" id="UP000006875">
    <property type="component" value="Chromosome"/>
</dbReference>
<dbReference type="RefSeq" id="WP_013387729.1">
    <property type="nucleotide sequence ID" value="NC_014632.1"/>
</dbReference>
<organism evidence="3 4">
    <name type="scientific">Ilyobacter polytropus (strain ATCC 51220 / DSM 2926 / LMG 16218 / CuHBu1)</name>
    <dbReference type="NCBI Taxonomy" id="572544"/>
    <lineage>
        <taxon>Bacteria</taxon>
        <taxon>Fusobacteriati</taxon>
        <taxon>Fusobacteriota</taxon>
        <taxon>Fusobacteriia</taxon>
        <taxon>Fusobacteriales</taxon>
        <taxon>Fusobacteriaceae</taxon>
        <taxon>Ilyobacter</taxon>
    </lineage>
</organism>
<evidence type="ECO:0000256" key="2">
    <source>
        <dbReference type="SAM" id="SignalP"/>
    </source>
</evidence>
<dbReference type="EMBL" id="CP002281">
    <property type="protein sequence ID" value="ADO83062.1"/>
    <property type="molecule type" value="Genomic_DNA"/>
</dbReference>
<accession>E3H9F3</accession>
<dbReference type="HOGENOM" id="CLU_1967568_0_0_0"/>
<feature type="region of interest" description="Disordered" evidence="1">
    <location>
        <begin position="77"/>
        <end position="102"/>
    </location>
</feature>
<keyword evidence="4" id="KW-1185">Reference proteome</keyword>
<feature type="compositionally biased region" description="Basic residues" evidence="1">
    <location>
        <begin position="80"/>
        <end position="98"/>
    </location>
</feature>
<dbReference type="AlphaFoldDB" id="E3H9F3"/>
<protein>
    <submittedName>
        <fullName evidence="3">Uncharacterized protein</fullName>
    </submittedName>
</protein>
<name>E3H9F3_ILYPC</name>
<evidence type="ECO:0000313" key="3">
    <source>
        <dbReference type="EMBL" id="ADO83062.1"/>
    </source>
</evidence>
<keyword evidence="2" id="KW-0732">Signal</keyword>
<feature type="signal peptide" evidence="2">
    <location>
        <begin position="1"/>
        <end position="18"/>
    </location>
</feature>
<dbReference type="STRING" id="572544.Ilyop_1281"/>
<reference evidence="3 4" key="1">
    <citation type="journal article" date="2010" name="Stand. Genomic Sci.">
        <title>Complete genome sequence of Ilyobacter polytropus type strain (CuHbu1).</title>
        <authorList>
            <person name="Sikorski J."/>
            <person name="Chertkov O."/>
            <person name="Lapidus A."/>
            <person name="Nolan M."/>
            <person name="Lucas S."/>
            <person name="Del Rio T.G."/>
            <person name="Tice H."/>
            <person name="Cheng J.F."/>
            <person name="Tapia R."/>
            <person name="Han C."/>
            <person name="Goodwin L."/>
            <person name="Pitluck S."/>
            <person name="Liolios K."/>
            <person name="Ivanova N."/>
            <person name="Mavromatis K."/>
            <person name="Mikhailova N."/>
            <person name="Pati A."/>
            <person name="Chen A."/>
            <person name="Palaniappan K."/>
            <person name="Land M."/>
            <person name="Hauser L."/>
            <person name="Chang Y.J."/>
            <person name="Jeffries C.D."/>
            <person name="Brambilla E."/>
            <person name="Yasawong M."/>
            <person name="Rohde M."/>
            <person name="Pukall R."/>
            <person name="Spring S."/>
            <person name="Goker M."/>
            <person name="Woyke T."/>
            <person name="Bristow J."/>
            <person name="Eisen J.A."/>
            <person name="Markowitz V."/>
            <person name="Hugenholtz P."/>
            <person name="Kyrpides N.C."/>
            <person name="Klenk H.P."/>
        </authorList>
    </citation>
    <scope>NUCLEOTIDE SEQUENCE [LARGE SCALE GENOMIC DNA]</scope>
    <source>
        <strain evidence="4">ATCC 51220 / DSM 2926 / LMG 16218 / CuHBu1</strain>
    </source>
</reference>
<evidence type="ECO:0000256" key="1">
    <source>
        <dbReference type="SAM" id="MobiDB-lite"/>
    </source>
</evidence>
<sequence length="127" mass="14728">MKKIIGILAIIISTTAFSKNQPVNYSVHKNAGKSQIAKKVSDLKPGQQRQYKVMHERAMDNKKKHKMAIKEIDNQIQKERRNKKPNIKKIKKLNAKKSRLQDDQERSMLKFKLEVKDKFGIKIASSI</sequence>